<reference evidence="3 4" key="1">
    <citation type="submission" date="2016-10" db="EMBL/GenBank/DDBJ databases">
        <authorList>
            <person name="de Groot N.N."/>
        </authorList>
    </citation>
    <scope>NUCLEOTIDE SEQUENCE [LARGE SCALE GENOMIC DNA]</scope>
    <source>
        <strain evidence="3 4">DSM 23842</strain>
    </source>
</reference>
<dbReference type="AlphaFoldDB" id="A0A1H3XQC9"/>
<sequence length="161" mass="17864">MNTVYKFSSDKDIKDWHIVDDVVMGGRSHGSFFLNADGNGVFAGEVSLKNKGGFSSVRYPIGALNLQGATKIILRIHGDGKDYQFRVKEKSSDSHSYTATFNTSGHWEEITILLNALTPTYRGKSLDKPNFSAQTLEEIVFLIANKKAETFALIIDSIKLE</sequence>
<name>A0A1H3XQC9_BIZPA</name>
<feature type="domain" description="NADH:ubiquinone oxidoreductase intermediate-associated protein 30" evidence="2">
    <location>
        <begin position="6"/>
        <end position="155"/>
    </location>
</feature>
<evidence type="ECO:0000313" key="3">
    <source>
        <dbReference type="EMBL" id="SEA01556.1"/>
    </source>
</evidence>
<dbReference type="InterPro" id="IPR008979">
    <property type="entry name" value="Galactose-bd-like_sf"/>
</dbReference>
<dbReference type="Pfam" id="PF08547">
    <property type="entry name" value="CIA30"/>
    <property type="match status" value="1"/>
</dbReference>
<accession>A0A1H3XQC9</accession>
<dbReference type="InterPro" id="IPR039131">
    <property type="entry name" value="NDUFAF1"/>
</dbReference>
<proteinExistence type="inferred from homology"/>
<protein>
    <submittedName>
        <fullName evidence="3">Complex I intermediate-associated protein 30 (CIA30)</fullName>
    </submittedName>
</protein>
<keyword evidence="4" id="KW-1185">Reference proteome</keyword>
<organism evidence="3 4">
    <name type="scientific">Bizionia paragorgiae</name>
    <dbReference type="NCBI Taxonomy" id="283786"/>
    <lineage>
        <taxon>Bacteria</taxon>
        <taxon>Pseudomonadati</taxon>
        <taxon>Bacteroidota</taxon>
        <taxon>Flavobacteriia</taxon>
        <taxon>Flavobacteriales</taxon>
        <taxon>Flavobacteriaceae</taxon>
        <taxon>Bizionia</taxon>
    </lineage>
</organism>
<comment type="similarity">
    <text evidence="1">Belongs to the CIA30 family.</text>
</comment>
<evidence type="ECO:0000256" key="1">
    <source>
        <dbReference type="ARBA" id="ARBA00007884"/>
    </source>
</evidence>
<dbReference type="RefSeq" id="WP_092133079.1">
    <property type="nucleotide sequence ID" value="NZ_FNQK01000005.1"/>
</dbReference>
<dbReference type="OrthoDB" id="442188at2"/>
<gene>
    <name evidence="3" type="ORF">SAMN04487990_105121</name>
</gene>
<evidence type="ECO:0000313" key="4">
    <source>
        <dbReference type="Proteomes" id="UP000198846"/>
    </source>
</evidence>
<dbReference type="STRING" id="283786.SAMN04487990_105121"/>
<dbReference type="PANTHER" id="PTHR13194:SF19">
    <property type="entry name" value="NAD(P)-BINDING ROSSMANN-FOLD SUPERFAMILY PROTEIN"/>
    <property type="match status" value="1"/>
</dbReference>
<dbReference type="EMBL" id="FNQK01000005">
    <property type="protein sequence ID" value="SEA01556.1"/>
    <property type="molecule type" value="Genomic_DNA"/>
</dbReference>
<evidence type="ECO:0000259" key="2">
    <source>
        <dbReference type="Pfam" id="PF08547"/>
    </source>
</evidence>
<dbReference type="Proteomes" id="UP000198846">
    <property type="component" value="Unassembled WGS sequence"/>
</dbReference>
<dbReference type="SUPFAM" id="SSF49785">
    <property type="entry name" value="Galactose-binding domain-like"/>
    <property type="match status" value="1"/>
</dbReference>
<dbReference type="PANTHER" id="PTHR13194">
    <property type="entry name" value="COMPLEX I INTERMEDIATE-ASSOCIATED PROTEIN 30"/>
    <property type="match status" value="1"/>
</dbReference>
<dbReference type="InterPro" id="IPR013857">
    <property type="entry name" value="NADH-UbQ_OxRdtase-assoc_prot30"/>
</dbReference>